<keyword evidence="2" id="KW-0472">Membrane</keyword>
<feature type="transmembrane region" description="Helical" evidence="2">
    <location>
        <begin position="162"/>
        <end position="180"/>
    </location>
</feature>
<dbReference type="AlphaFoldDB" id="A0A6C0LEY1"/>
<protein>
    <submittedName>
        <fullName evidence="3">Uncharacterized protein</fullName>
    </submittedName>
</protein>
<feature type="transmembrane region" description="Helical" evidence="2">
    <location>
        <begin position="132"/>
        <end position="150"/>
    </location>
</feature>
<feature type="coiled-coil region" evidence="1">
    <location>
        <begin position="81"/>
        <end position="108"/>
    </location>
</feature>
<dbReference type="EMBL" id="MN740471">
    <property type="protein sequence ID" value="QHU28271.1"/>
    <property type="molecule type" value="Genomic_DNA"/>
</dbReference>
<evidence type="ECO:0000256" key="2">
    <source>
        <dbReference type="SAM" id="Phobius"/>
    </source>
</evidence>
<accession>A0A6C0LEY1</accession>
<keyword evidence="2" id="KW-0812">Transmembrane</keyword>
<sequence>MPTDTDMQERNEQTLTDIQGLQNTEQELFNQLNQPSLTPEQKNTIVTKINEVSQMRMNLYENLNSMYSFFNANITSSNATLVEQTNAVKIVEEQLNEAKIKLNQMQKNTSNNMRMVEINTYYGEKYRNYTSILKLSLLFCIPILFFSVLYKSEIISNGAFSFIIIFLMFIGIIVIGTRILDAMHRSDMNYNEYTWGFDKKTAPSANSSSFSSVNNTASDPWATASENSTNCLGQSCCYEGTKYDETLEQCVPDSYVAPPTIETSDTLSGTANNNRFMLQGGFGGL</sequence>
<keyword evidence="1" id="KW-0175">Coiled coil</keyword>
<evidence type="ECO:0000256" key="1">
    <source>
        <dbReference type="SAM" id="Coils"/>
    </source>
</evidence>
<reference evidence="3" key="1">
    <citation type="journal article" date="2020" name="Nature">
        <title>Giant virus diversity and host interactions through global metagenomics.</title>
        <authorList>
            <person name="Schulz F."/>
            <person name="Roux S."/>
            <person name="Paez-Espino D."/>
            <person name="Jungbluth S."/>
            <person name="Walsh D.A."/>
            <person name="Denef V.J."/>
            <person name="McMahon K.D."/>
            <person name="Konstantinidis K.T."/>
            <person name="Eloe-Fadrosh E.A."/>
            <person name="Kyrpides N.C."/>
            <person name="Woyke T."/>
        </authorList>
    </citation>
    <scope>NUCLEOTIDE SEQUENCE</scope>
    <source>
        <strain evidence="3">GVMAG-M-3300027770-73</strain>
    </source>
</reference>
<name>A0A6C0LEY1_9ZZZZ</name>
<keyword evidence="2" id="KW-1133">Transmembrane helix</keyword>
<evidence type="ECO:0000313" key="3">
    <source>
        <dbReference type="EMBL" id="QHU28271.1"/>
    </source>
</evidence>
<organism evidence="3">
    <name type="scientific">viral metagenome</name>
    <dbReference type="NCBI Taxonomy" id="1070528"/>
    <lineage>
        <taxon>unclassified sequences</taxon>
        <taxon>metagenomes</taxon>
        <taxon>organismal metagenomes</taxon>
    </lineage>
</organism>
<proteinExistence type="predicted"/>